<dbReference type="PANTHER" id="PTHR14202">
    <property type="entry name" value="60 KDA RIBONUCLEOPROTEIN SSA/RO"/>
    <property type="match status" value="1"/>
</dbReference>
<evidence type="ECO:0000256" key="6">
    <source>
        <dbReference type="ARBA" id="ARBA00023274"/>
    </source>
</evidence>
<evidence type="ECO:0000256" key="2">
    <source>
        <dbReference type="ARBA" id="ARBA00007814"/>
    </source>
</evidence>
<keyword evidence="3" id="KW-0963">Cytoplasm</keyword>
<dbReference type="SUPFAM" id="SSF140864">
    <property type="entry name" value="TROVE domain-like"/>
    <property type="match status" value="1"/>
</dbReference>
<dbReference type="SUPFAM" id="SSF53300">
    <property type="entry name" value="vWA-like"/>
    <property type="match status" value="1"/>
</dbReference>
<dbReference type="Pfam" id="PF25045">
    <property type="entry name" value="vWA_Ro60"/>
    <property type="match status" value="1"/>
</dbReference>
<keyword evidence="10" id="KW-1185">Reference proteome</keyword>
<protein>
    <submittedName>
        <fullName evidence="9">Ro-like RNA binding protein</fullName>
    </submittedName>
</protein>
<dbReference type="PROSITE" id="PS50988">
    <property type="entry name" value="TROVE"/>
    <property type="match status" value="1"/>
</dbReference>
<dbReference type="InterPro" id="IPR037214">
    <property type="entry name" value="TROVE_dom_sf"/>
</dbReference>
<evidence type="ECO:0000313" key="9">
    <source>
        <dbReference type="EMBL" id="QDP45562.1"/>
    </source>
</evidence>
<comment type="subcellular location">
    <subcellularLocation>
        <location evidence="1">Cytoplasm</location>
    </subcellularLocation>
</comment>
<accession>A0A516KV57</accession>
<evidence type="ECO:0000259" key="8">
    <source>
        <dbReference type="PROSITE" id="PS50988"/>
    </source>
</evidence>
<dbReference type="PANTHER" id="PTHR14202:SF0">
    <property type="entry name" value="RNA-BINDING PROTEIN RO60"/>
    <property type="match status" value="1"/>
</dbReference>
<dbReference type="InterPro" id="IPR036465">
    <property type="entry name" value="vWFA_dom_sf"/>
</dbReference>
<evidence type="ECO:0000256" key="1">
    <source>
        <dbReference type="ARBA" id="ARBA00004496"/>
    </source>
</evidence>
<reference evidence="9 10" key="1">
    <citation type="submission" date="2019-06" db="EMBL/GenBank/DDBJ databases">
        <authorList>
            <person name="Austin C.R."/>
            <person name="Baumgardner C.A."/>
            <person name="Baysinger H.J."/>
            <person name="David A.M."/>
            <person name="Folse N.B."/>
            <person name="Gammon C.A."/>
            <person name="Garcia V.M."/>
            <person name="Gobble C.S."/>
            <person name="Herold B.N."/>
            <person name="Huamancondor M.S."/>
            <person name="Matheson G.R."/>
            <person name="Mondragon I."/>
            <person name="Nemes S.A."/>
            <person name="Neri L.M."/>
            <person name="Renaud V.D."/>
            <person name="Rigsbee E.A."/>
            <person name="Rockette B.M."/>
            <person name="Santiago M.R."/>
            <person name="Savage M.D."/>
            <person name="Simpson J.M."/>
            <person name="Slentz J.N."/>
            <person name="Spencer B.G."/>
            <person name="White D.J."/>
            <person name="Yarboro C.B."/>
            <person name="Anderson E.L."/>
            <person name="Wallen J.R."/>
            <person name="Gainey M.D."/>
            <person name="Garlena R.A."/>
            <person name="Russell D.A."/>
            <person name="Pope W.H."/>
            <person name="Jacobs-Sera D."/>
            <person name="Hatfull G.F."/>
        </authorList>
    </citation>
    <scope>NUCLEOTIDE SEQUENCE [LARGE SCALE GENOMIC DNA]</scope>
</reference>
<proteinExistence type="inferred from homology"/>
<sequence length="525" mass="57601">MGDIYASVGTRQTPQSEQADPRQVKNNAGGFTFEVDDLARAKRFLILGSDAGTYYQQARELTIENAGIIQKLALSRHRDLVDLIVDVSSRGLAPRQQPALFALAIAASVEDPDARKYALDKLALVARTASTLFTFTKYVQNFRGWSRGMRSAFSRWYIGQDVDRLAYQMVKYRSRDGWTHNDLLRRAHPSSAEPARRALFEWAKSGNAEGTPAIVEGFIKAQEQGADHAALIEQYRLPWEALPDEALTKASTWQALLDNQALPVGAVVRQLGRLTRLGVLDQMRSDYADVVAGMLTSTDTLKRARMHPLQLLVALKTYAQGRGVRGSETWTPVSSIIDALDAGFYAAFGAVEPAGKRTMFAVDVSGSMGMFSDPSGILTAREVSAAMALVGMATEPGSSVFGFSHDFRPLDISPRRRLDDAIRTISNLPFGHTDCALPMVEALRHGWEVDTFVIITDNETWHGAIHPHQALQQYRRVTGIDAKLIVMAVTATPFTIADPSDAGMLDVVGFGTDVPQLVTEFSRGI</sequence>
<keyword evidence="6" id="KW-0687">Ribonucleoprotein</keyword>
<name>A0A516KV57_9CAUD</name>
<evidence type="ECO:0000256" key="5">
    <source>
        <dbReference type="ARBA" id="ARBA00022884"/>
    </source>
</evidence>
<dbReference type="GO" id="GO:1990904">
    <property type="term" value="C:ribonucleoprotein complex"/>
    <property type="evidence" value="ECO:0007669"/>
    <property type="project" value="UniProtKB-KW"/>
</dbReference>
<dbReference type="InterPro" id="IPR008858">
    <property type="entry name" value="TROVE_dom"/>
</dbReference>
<evidence type="ECO:0000313" key="10">
    <source>
        <dbReference type="Proteomes" id="UP000315280"/>
    </source>
</evidence>
<keyword evidence="5" id="KW-0694">RNA-binding</keyword>
<keyword evidence="4" id="KW-0479">Metal-binding</keyword>
<organism evidence="9 10">
    <name type="scientific">Microbacterium phage FuzzBuster</name>
    <dbReference type="NCBI Taxonomy" id="2590935"/>
    <lineage>
        <taxon>Viruses</taxon>
        <taxon>Duplodnaviria</taxon>
        <taxon>Heunggongvirae</taxon>
        <taxon>Uroviricota</taxon>
        <taxon>Caudoviricetes</taxon>
        <taxon>Hodgkinviridae</taxon>
        <taxon>Fuzzbustervirus</taxon>
        <taxon>Fuzzbustervirus fuzzbuster</taxon>
    </lineage>
</organism>
<dbReference type="GO" id="GO:0003723">
    <property type="term" value="F:RNA binding"/>
    <property type="evidence" value="ECO:0007669"/>
    <property type="project" value="UniProtKB-KW"/>
</dbReference>
<dbReference type="InterPro" id="IPR040322">
    <property type="entry name" value="TROVE2"/>
</dbReference>
<comment type="similarity">
    <text evidence="2">Belongs to the Ro 60 kDa family.</text>
</comment>
<dbReference type="Pfam" id="PF05731">
    <property type="entry name" value="TROVE"/>
    <property type="match status" value="2"/>
</dbReference>
<dbReference type="Gene3D" id="3.40.50.410">
    <property type="entry name" value="von Willebrand factor, type A domain"/>
    <property type="match status" value="2"/>
</dbReference>
<dbReference type="Proteomes" id="UP000315280">
    <property type="component" value="Segment"/>
</dbReference>
<dbReference type="EMBL" id="MN062720">
    <property type="protein sequence ID" value="QDP45562.1"/>
    <property type="molecule type" value="Genomic_DNA"/>
</dbReference>
<feature type="domain" description="TROVE" evidence="8">
    <location>
        <begin position="24"/>
        <end position="356"/>
    </location>
</feature>
<evidence type="ECO:0000256" key="4">
    <source>
        <dbReference type="ARBA" id="ARBA00022723"/>
    </source>
</evidence>
<gene>
    <name evidence="9" type="primary">78</name>
    <name evidence="9" type="ORF">SEA_FUZZBUSTER_78</name>
</gene>
<dbReference type="GO" id="GO:0046872">
    <property type="term" value="F:metal ion binding"/>
    <property type="evidence" value="ECO:0007669"/>
    <property type="project" value="UniProtKB-KW"/>
</dbReference>
<dbReference type="InterPro" id="IPR056800">
    <property type="entry name" value="vWA_Ro60"/>
</dbReference>
<feature type="region of interest" description="Disordered" evidence="7">
    <location>
        <begin position="1"/>
        <end position="27"/>
    </location>
</feature>
<evidence type="ECO:0000256" key="3">
    <source>
        <dbReference type="ARBA" id="ARBA00022490"/>
    </source>
</evidence>
<feature type="compositionally biased region" description="Polar residues" evidence="7">
    <location>
        <begin position="9"/>
        <end position="18"/>
    </location>
</feature>
<evidence type="ECO:0000256" key="7">
    <source>
        <dbReference type="SAM" id="MobiDB-lite"/>
    </source>
</evidence>